<dbReference type="GO" id="GO:0004851">
    <property type="term" value="F:uroporphyrin-III C-methyltransferase activity"/>
    <property type="evidence" value="ECO:0007669"/>
    <property type="project" value="UniProtKB-EC"/>
</dbReference>
<dbReference type="InterPro" id="IPR014776">
    <property type="entry name" value="4pyrrole_Mease_sub2"/>
</dbReference>
<evidence type="ECO:0000256" key="4">
    <source>
        <dbReference type="ARBA" id="ARBA00022603"/>
    </source>
</evidence>
<keyword evidence="11" id="KW-0456">Lyase</keyword>
<accession>A0A433QPN0</accession>
<dbReference type="Pfam" id="PF00590">
    <property type="entry name" value="TP_methylase"/>
    <property type="match status" value="1"/>
</dbReference>
<evidence type="ECO:0000256" key="16">
    <source>
        <dbReference type="ARBA" id="ARBA00055636"/>
    </source>
</evidence>
<evidence type="ECO:0000256" key="8">
    <source>
        <dbReference type="ARBA" id="ARBA00023002"/>
    </source>
</evidence>
<dbReference type="CDD" id="cd11642">
    <property type="entry name" value="SUMT"/>
    <property type="match status" value="1"/>
</dbReference>
<dbReference type="PROSITE" id="PS00839">
    <property type="entry name" value="SUMT_1"/>
    <property type="match status" value="1"/>
</dbReference>
<evidence type="ECO:0000256" key="10">
    <source>
        <dbReference type="ARBA" id="ARBA00023167"/>
    </source>
</evidence>
<dbReference type="InterPro" id="IPR014777">
    <property type="entry name" value="4pyrrole_Mease_sub1"/>
</dbReference>
<dbReference type="InterPro" id="IPR050161">
    <property type="entry name" value="Siro_Cobalamin_biosynth"/>
</dbReference>
<keyword evidence="4" id="KW-0489">Methyltransferase</keyword>
<keyword evidence="13" id="KW-0511">Multifunctional enzyme</keyword>
<dbReference type="SUPFAM" id="SSF53790">
    <property type="entry name" value="Tetrapyrrole methylase"/>
    <property type="match status" value="1"/>
</dbReference>
<evidence type="ECO:0000256" key="1">
    <source>
        <dbReference type="ARBA" id="ARBA00005010"/>
    </source>
</evidence>
<evidence type="ECO:0000256" key="7">
    <source>
        <dbReference type="ARBA" id="ARBA00022691"/>
    </source>
</evidence>
<comment type="function">
    <text evidence="16">Siroheme synthase involved in methionine biosynthesis.</text>
</comment>
<organism evidence="20 21">
    <name type="scientific">Jimgerdemannia flammicorona</name>
    <dbReference type="NCBI Taxonomy" id="994334"/>
    <lineage>
        <taxon>Eukaryota</taxon>
        <taxon>Fungi</taxon>
        <taxon>Fungi incertae sedis</taxon>
        <taxon>Mucoromycota</taxon>
        <taxon>Mucoromycotina</taxon>
        <taxon>Endogonomycetes</taxon>
        <taxon>Endogonales</taxon>
        <taxon>Endogonaceae</taxon>
        <taxon>Jimgerdemannia</taxon>
    </lineage>
</organism>
<evidence type="ECO:0000256" key="15">
    <source>
        <dbReference type="ARBA" id="ARBA00052360"/>
    </source>
</evidence>
<dbReference type="InterPro" id="IPR028162">
    <property type="entry name" value="Met8_C"/>
</dbReference>
<keyword evidence="21" id="KW-1185">Reference proteome</keyword>
<dbReference type="FunFam" id="3.30.950.10:FF:000005">
    <property type="entry name" value="Uroporphyrin-III c-methyltransferase, putative"/>
    <property type="match status" value="1"/>
</dbReference>
<feature type="domain" description="Tetrapyrrole methylase" evidence="17">
    <location>
        <begin position="293"/>
        <end position="500"/>
    </location>
</feature>
<dbReference type="Gene3D" id="3.30.160.110">
    <property type="entry name" value="Siroheme synthase, domain 2"/>
    <property type="match status" value="1"/>
</dbReference>
<evidence type="ECO:0000259" key="17">
    <source>
        <dbReference type="Pfam" id="PF00590"/>
    </source>
</evidence>
<dbReference type="InterPro" id="IPR035996">
    <property type="entry name" value="4pyrrol_Methylase_sf"/>
</dbReference>
<dbReference type="NCBIfam" id="TIGR01470">
    <property type="entry name" value="cysG_Nterm"/>
    <property type="match status" value="1"/>
</dbReference>
<protein>
    <submittedName>
        <fullName evidence="20">Uncharacterized protein</fullName>
    </submittedName>
</protein>
<comment type="catalytic activity">
    <reaction evidence="15">
        <text>uroporphyrinogen III + 2 S-adenosyl-L-methionine = precorrin-2 + 2 S-adenosyl-L-homocysteine + H(+)</text>
        <dbReference type="Rhea" id="RHEA:32459"/>
        <dbReference type="ChEBI" id="CHEBI:15378"/>
        <dbReference type="ChEBI" id="CHEBI:57308"/>
        <dbReference type="ChEBI" id="CHEBI:57856"/>
        <dbReference type="ChEBI" id="CHEBI:58827"/>
        <dbReference type="ChEBI" id="CHEBI:59789"/>
        <dbReference type="EC" id="2.1.1.107"/>
    </reaction>
</comment>
<dbReference type="EMBL" id="RBNJ01002657">
    <property type="protein sequence ID" value="RUS31736.1"/>
    <property type="molecule type" value="Genomic_DNA"/>
</dbReference>
<name>A0A433QPN0_9FUNG</name>
<evidence type="ECO:0000256" key="9">
    <source>
        <dbReference type="ARBA" id="ARBA00023027"/>
    </source>
</evidence>
<dbReference type="Proteomes" id="UP000274822">
    <property type="component" value="Unassembled WGS sequence"/>
</dbReference>
<evidence type="ECO:0000256" key="3">
    <source>
        <dbReference type="ARBA" id="ARBA00022573"/>
    </source>
</evidence>
<evidence type="ECO:0000256" key="12">
    <source>
        <dbReference type="ARBA" id="ARBA00023244"/>
    </source>
</evidence>
<dbReference type="InterPro" id="IPR028281">
    <property type="entry name" value="Sirohaem_synthase_central"/>
</dbReference>
<keyword evidence="3" id="KW-0169">Cobalamin biosynthesis</keyword>
<evidence type="ECO:0000259" key="19">
    <source>
        <dbReference type="Pfam" id="PF14824"/>
    </source>
</evidence>
<evidence type="ECO:0000256" key="14">
    <source>
        <dbReference type="ARBA" id="ARBA00047561"/>
    </source>
</evidence>
<dbReference type="InterPro" id="IPR006367">
    <property type="entry name" value="Sirohaem_synthase_N"/>
</dbReference>
<dbReference type="GO" id="GO:0032259">
    <property type="term" value="P:methylation"/>
    <property type="evidence" value="ECO:0007669"/>
    <property type="project" value="UniProtKB-KW"/>
</dbReference>
<dbReference type="UniPathway" id="UPA00262">
    <property type="reaction ID" value="UER00222"/>
</dbReference>
<evidence type="ECO:0000256" key="13">
    <source>
        <dbReference type="ARBA" id="ARBA00023268"/>
    </source>
</evidence>
<reference evidence="20 21" key="1">
    <citation type="journal article" date="2018" name="New Phytol.">
        <title>Phylogenomics of Endogonaceae and evolution of mycorrhizas within Mucoromycota.</title>
        <authorList>
            <person name="Chang Y."/>
            <person name="Desiro A."/>
            <person name="Na H."/>
            <person name="Sandor L."/>
            <person name="Lipzen A."/>
            <person name="Clum A."/>
            <person name="Barry K."/>
            <person name="Grigoriev I.V."/>
            <person name="Martin F.M."/>
            <person name="Stajich J.E."/>
            <person name="Smith M.E."/>
            <person name="Bonito G."/>
            <person name="Spatafora J.W."/>
        </authorList>
    </citation>
    <scope>NUCLEOTIDE SEQUENCE [LARGE SCALE GENOMIC DNA]</scope>
    <source>
        <strain evidence="20 21">AD002</strain>
    </source>
</reference>
<comment type="caution">
    <text evidence="20">The sequence shown here is derived from an EMBL/GenBank/DDBJ whole genome shotgun (WGS) entry which is preliminary data.</text>
</comment>
<dbReference type="Gene3D" id="3.40.1010.10">
    <property type="entry name" value="Cobalt-precorrin-4 Transmethylase, Domain 1"/>
    <property type="match status" value="1"/>
</dbReference>
<evidence type="ECO:0000313" key="21">
    <source>
        <dbReference type="Proteomes" id="UP000274822"/>
    </source>
</evidence>
<dbReference type="InterPro" id="IPR000878">
    <property type="entry name" value="4pyrrol_Mease"/>
</dbReference>
<evidence type="ECO:0000256" key="5">
    <source>
        <dbReference type="ARBA" id="ARBA00022605"/>
    </source>
</evidence>
<dbReference type="GO" id="GO:0043115">
    <property type="term" value="F:precorrin-2 dehydrogenase activity"/>
    <property type="evidence" value="ECO:0007669"/>
    <property type="project" value="UniProtKB-EC"/>
</dbReference>
<keyword evidence="5" id="KW-0028">Amino-acid biosynthesis</keyword>
<dbReference type="SUPFAM" id="SSF75615">
    <property type="entry name" value="Siroheme synthase middle domains-like"/>
    <property type="match status" value="1"/>
</dbReference>
<evidence type="ECO:0000256" key="2">
    <source>
        <dbReference type="ARBA" id="ARBA00005879"/>
    </source>
</evidence>
<dbReference type="GO" id="GO:0009086">
    <property type="term" value="P:methionine biosynthetic process"/>
    <property type="evidence" value="ECO:0007669"/>
    <property type="project" value="UniProtKB-KW"/>
</dbReference>
<dbReference type="Gene3D" id="3.40.50.720">
    <property type="entry name" value="NAD(P)-binding Rossmann-like Domain"/>
    <property type="match status" value="1"/>
</dbReference>
<dbReference type="InterPro" id="IPR006366">
    <property type="entry name" value="CobA/CysG_C"/>
</dbReference>
<keyword evidence="7" id="KW-0949">S-adenosyl-L-methionine</keyword>
<comment type="pathway">
    <text evidence="1">Porphyrin-containing compound metabolism; siroheme biosynthesis; sirohydrochlorin from precorrin-2: step 1/1.</text>
</comment>
<comment type="similarity">
    <text evidence="2">Belongs to the precorrin methyltransferase family.</text>
</comment>
<comment type="catalytic activity">
    <reaction evidence="14">
        <text>precorrin-2 + NAD(+) = sirohydrochlorin + NADH + 2 H(+)</text>
        <dbReference type="Rhea" id="RHEA:15613"/>
        <dbReference type="ChEBI" id="CHEBI:15378"/>
        <dbReference type="ChEBI" id="CHEBI:57540"/>
        <dbReference type="ChEBI" id="CHEBI:57945"/>
        <dbReference type="ChEBI" id="CHEBI:58351"/>
        <dbReference type="ChEBI" id="CHEBI:58827"/>
        <dbReference type="EC" id="1.3.1.76"/>
    </reaction>
</comment>
<evidence type="ECO:0000256" key="11">
    <source>
        <dbReference type="ARBA" id="ARBA00023239"/>
    </source>
</evidence>
<gene>
    <name evidence="20" type="ORF">BC938DRAFT_477199</name>
</gene>
<keyword evidence="10" id="KW-0486">Methionine biosynthesis</keyword>
<keyword evidence="6" id="KW-0808">Transferase</keyword>
<dbReference type="NCBIfam" id="NF004790">
    <property type="entry name" value="PRK06136.1"/>
    <property type="match status" value="1"/>
</dbReference>
<dbReference type="Pfam" id="PF14823">
    <property type="entry name" value="Sirohm_synth_C"/>
    <property type="match status" value="1"/>
</dbReference>
<dbReference type="FunFam" id="3.40.1010.10:FF:000006">
    <property type="entry name" value="Siroheme synthase, putative"/>
    <property type="match status" value="1"/>
</dbReference>
<evidence type="ECO:0000259" key="18">
    <source>
        <dbReference type="Pfam" id="PF14823"/>
    </source>
</evidence>
<dbReference type="InterPro" id="IPR036291">
    <property type="entry name" value="NAD(P)-bd_dom_sf"/>
</dbReference>
<feature type="domain" description="Siroheme synthase central" evidence="19">
    <location>
        <begin position="134"/>
        <end position="160"/>
    </location>
</feature>
<sequence length="569" mass="61206">MPSSSDIFPTPQSGASLIIAWRCAQRHVLVIGNNHIAANRAFSALEADAKVTVVAPRPGMCDELEVRIERGEVQWVDDTFRDDHLDGVDLAFVCLRDPQTCADIARSCRARRVPVNVTDANELCDFYMTSMHRDGPVQIAVSTNGQASKIASRLRRHVAAALPVNVGEAVRRVGVLRKKIRAADPAEEASARRMRWLAQICEYWSIEQLARMSDDQMEELLRVYGDDEGYESMEPAAVTSSDVIEPQSQADNHTISLTSPRDITAAAAIAAQPTYTPHISPLYPPSVPTKGRILLVGSGPGDPSLLTMRAHRAITEEADLVLADKLIPAEVLSLVRCDLKIARKFPGNADRAQDELNSEGLAALAQGKVVVRLKQGDPFLFGRGGEELLFYRSHGYNVTIVPGLSSAMAAPLLAGIPLTHRTVASQLLITTGTGRANSAAPLPTHDSTRTDVFLMAVHRLADLTRDLVEKQGYPSSLPCAIVERASCPDQRVVWGTLGDIVKVLEACGGSRPPGLLVVGEAVRALWGARGEKGFGRSLAEGVEVEVGGAIVKGGDESNLLGLHDPEGVC</sequence>
<dbReference type="AlphaFoldDB" id="A0A433QPN0"/>
<feature type="domain" description="Siroheme biosynthesis protein Met8 C-terminal" evidence="18">
    <location>
        <begin position="163"/>
        <end position="227"/>
    </location>
</feature>
<dbReference type="InterPro" id="IPR003043">
    <property type="entry name" value="Uropor_MeTrfase_CS"/>
</dbReference>
<dbReference type="Pfam" id="PF14824">
    <property type="entry name" value="Sirohm_synth_M"/>
    <property type="match status" value="1"/>
</dbReference>
<evidence type="ECO:0000256" key="6">
    <source>
        <dbReference type="ARBA" id="ARBA00022679"/>
    </source>
</evidence>
<dbReference type="SUPFAM" id="SSF51735">
    <property type="entry name" value="NAD(P)-binding Rossmann-fold domains"/>
    <property type="match status" value="1"/>
</dbReference>
<proteinExistence type="inferred from homology"/>
<dbReference type="PANTHER" id="PTHR45790:SF6">
    <property type="entry name" value="UROPORPHYRINOGEN-III C-METHYLTRANSFERASE"/>
    <property type="match status" value="1"/>
</dbReference>
<dbReference type="Gene3D" id="3.30.950.10">
    <property type="entry name" value="Methyltransferase, Cobalt-precorrin-4 Transmethylase, Domain 2"/>
    <property type="match status" value="1"/>
</dbReference>
<keyword evidence="8" id="KW-0560">Oxidoreductase</keyword>
<dbReference type="PANTHER" id="PTHR45790">
    <property type="entry name" value="SIROHEME SYNTHASE-RELATED"/>
    <property type="match status" value="1"/>
</dbReference>
<dbReference type="GO" id="GO:0019354">
    <property type="term" value="P:siroheme biosynthetic process"/>
    <property type="evidence" value="ECO:0007669"/>
    <property type="project" value="UniProtKB-UniPathway"/>
</dbReference>
<dbReference type="GO" id="GO:0016829">
    <property type="term" value="F:lyase activity"/>
    <property type="evidence" value="ECO:0007669"/>
    <property type="project" value="UniProtKB-KW"/>
</dbReference>
<dbReference type="Gene3D" id="1.10.3280.10">
    <property type="entry name" value="Siroheme synthase, domain 3"/>
    <property type="match status" value="1"/>
</dbReference>
<dbReference type="Pfam" id="PF13241">
    <property type="entry name" value="NAD_binding_7"/>
    <property type="match status" value="1"/>
</dbReference>
<evidence type="ECO:0000313" key="20">
    <source>
        <dbReference type="EMBL" id="RUS31736.1"/>
    </source>
</evidence>
<dbReference type="NCBIfam" id="TIGR01469">
    <property type="entry name" value="cobA_cysG_Cterm"/>
    <property type="match status" value="1"/>
</dbReference>
<keyword evidence="12" id="KW-0627">Porphyrin biosynthesis</keyword>
<keyword evidence="9" id="KW-0520">NAD</keyword>